<dbReference type="Pfam" id="PF02635">
    <property type="entry name" value="DsrE"/>
    <property type="match status" value="1"/>
</dbReference>
<dbReference type="InterPro" id="IPR003787">
    <property type="entry name" value="Sulphur_relay_DsrE/F-like"/>
</dbReference>
<dbReference type="Gene3D" id="3.40.1260.10">
    <property type="entry name" value="DsrEFH-like"/>
    <property type="match status" value="1"/>
</dbReference>
<organism evidence="2 3">
    <name type="scientific">Sulfurihydrogenibium yellowstonense SS-5</name>
    <dbReference type="NCBI Taxonomy" id="432331"/>
    <lineage>
        <taxon>Bacteria</taxon>
        <taxon>Pseudomonadati</taxon>
        <taxon>Aquificota</taxon>
        <taxon>Aquificia</taxon>
        <taxon>Aquificales</taxon>
        <taxon>Hydrogenothermaceae</taxon>
        <taxon>Sulfurihydrogenibium</taxon>
    </lineage>
</organism>
<dbReference type="PANTHER" id="PTHR37691">
    <property type="entry name" value="BLR3518 PROTEIN"/>
    <property type="match status" value="1"/>
</dbReference>
<evidence type="ECO:0000313" key="2">
    <source>
        <dbReference type="EMBL" id="EEP59944.1"/>
    </source>
</evidence>
<name>C4FLV4_9AQUI</name>
<dbReference type="PANTHER" id="PTHR37691:SF1">
    <property type="entry name" value="BLR3518 PROTEIN"/>
    <property type="match status" value="1"/>
</dbReference>
<dbReference type="AlphaFoldDB" id="C4FLV4"/>
<protein>
    <submittedName>
        <fullName evidence="2">Uncharacterized protein</fullName>
    </submittedName>
</protein>
<sequence>MKKLLSLMLVFLFLATSTFAQEKPNFDSKLPDKIKAVFDWTLEDPKDSEMAVNFISNFIKAFDEFNPMGEYSLAVVSHGPEALIFSKKNYEKYKNIVDRLNSMTKSYNLKIYVCRNTIRALGLKEEDLQPFVTVVPAGVVELAKLQEEGYRLIPTVVHDLKKFKQ</sequence>
<dbReference type="InterPro" id="IPR027396">
    <property type="entry name" value="DsrEFH-like"/>
</dbReference>
<dbReference type="OrthoDB" id="14053at2"/>
<evidence type="ECO:0000313" key="3">
    <source>
        <dbReference type="Proteomes" id="UP000005540"/>
    </source>
</evidence>
<feature type="chain" id="PRO_5002937940" evidence="1">
    <location>
        <begin position="21"/>
        <end position="165"/>
    </location>
</feature>
<keyword evidence="1" id="KW-0732">Signal</keyword>
<reference evidence="2 3" key="1">
    <citation type="submission" date="2009-04" db="EMBL/GenBank/DDBJ databases">
        <authorList>
            <person name="Reysenbach A.-L."/>
            <person name="Heidelberg J.F."/>
            <person name="Nelson W.C."/>
        </authorList>
    </citation>
    <scope>NUCLEOTIDE SEQUENCE [LARGE SCALE GENOMIC DNA]</scope>
    <source>
        <strain evidence="2 3">SS-5</strain>
    </source>
</reference>
<dbReference type="RefSeq" id="WP_007547969.1">
    <property type="nucleotide sequence ID" value="NZ_ABZS01000183.1"/>
</dbReference>
<gene>
    <name evidence="2" type="ORF">SULYE_1558</name>
</gene>
<evidence type="ECO:0000256" key="1">
    <source>
        <dbReference type="SAM" id="SignalP"/>
    </source>
</evidence>
<accession>C4FLV4</accession>
<comment type="caution">
    <text evidence="2">The sequence shown here is derived from an EMBL/GenBank/DDBJ whole genome shotgun (WGS) entry which is preliminary data.</text>
</comment>
<keyword evidence="3" id="KW-1185">Reference proteome</keyword>
<dbReference type="Proteomes" id="UP000005540">
    <property type="component" value="Unassembled WGS sequence"/>
</dbReference>
<proteinExistence type="predicted"/>
<dbReference type="EMBL" id="ABZS01000183">
    <property type="protein sequence ID" value="EEP59944.1"/>
    <property type="molecule type" value="Genomic_DNA"/>
</dbReference>
<feature type="signal peptide" evidence="1">
    <location>
        <begin position="1"/>
        <end position="20"/>
    </location>
</feature>
<dbReference type="SUPFAM" id="SSF75169">
    <property type="entry name" value="DsrEFH-like"/>
    <property type="match status" value="1"/>
</dbReference>